<organism evidence="2 3">
    <name type="scientific">Mesorhabditis belari</name>
    <dbReference type="NCBI Taxonomy" id="2138241"/>
    <lineage>
        <taxon>Eukaryota</taxon>
        <taxon>Metazoa</taxon>
        <taxon>Ecdysozoa</taxon>
        <taxon>Nematoda</taxon>
        <taxon>Chromadorea</taxon>
        <taxon>Rhabditida</taxon>
        <taxon>Rhabditina</taxon>
        <taxon>Rhabditomorpha</taxon>
        <taxon>Rhabditoidea</taxon>
        <taxon>Rhabditidae</taxon>
        <taxon>Mesorhabditinae</taxon>
        <taxon>Mesorhabditis</taxon>
    </lineage>
</organism>
<keyword evidence="1" id="KW-1133">Transmembrane helix</keyword>
<reference evidence="3" key="1">
    <citation type="submission" date="2024-02" db="UniProtKB">
        <authorList>
            <consortium name="WormBaseParasite"/>
        </authorList>
    </citation>
    <scope>IDENTIFICATION</scope>
</reference>
<evidence type="ECO:0000313" key="3">
    <source>
        <dbReference type="WBParaSite" id="MBELARI_LOCUS14411"/>
    </source>
</evidence>
<sequence length="255" mass="29007">MISLSRFLAVSFDGAYFSFTQKWPLIQLIIPYLLQVAIEMSDRLLIPNGTITSLSFISYVAANIEEFPYFLMIALDVVTYEKLKQRKRYGKPVSQTEHLLMMQMIFNSVIILCITSGLIFFSLLLSLFFVSENQSPYMRTSILVFFFVFISIVATLQCWGDAEQKSKLGRAKSKETCQCGSYCASWTSADDWHFWGCGCSYLKDYGKADFCSQEGPNLFGGTTYNCCSGDLCNHSNKIFGFTVFLITLCLKWFVV</sequence>
<feature type="transmembrane region" description="Helical" evidence="1">
    <location>
        <begin position="104"/>
        <end position="130"/>
    </location>
</feature>
<name>A0AAF3EK77_9BILA</name>
<feature type="transmembrane region" description="Helical" evidence="1">
    <location>
        <begin position="238"/>
        <end position="254"/>
    </location>
</feature>
<dbReference type="WBParaSite" id="MBELARI_LOCUS14411">
    <property type="protein sequence ID" value="MBELARI_LOCUS14411"/>
    <property type="gene ID" value="MBELARI_LOCUS14411"/>
</dbReference>
<protein>
    <submittedName>
        <fullName evidence="3">Uncharacterized protein</fullName>
    </submittedName>
</protein>
<proteinExistence type="predicted"/>
<dbReference type="Proteomes" id="UP000887575">
    <property type="component" value="Unassembled WGS sequence"/>
</dbReference>
<feature type="transmembrane region" description="Helical" evidence="1">
    <location>
        <begin position="142"/>
        <end position="160"/>
    </location>
</feature>
<keyword evidence="1" id="KW-0472">Membrane</keyword>
<evidence type="ECO:0000313" key="2">
    <source>
        <dbReference type="Proteomes" id="UP000887575"/>
    </source>
</evidence>
<keyword evidence="1" id="KW-0812">Transmembrane</keyword>
<dbReference type="AlphaFoldDB" id="A0AAF3EK77"/>
<accession>A0AAF3EK77</accession>
<evidence type="ECO:0000256" key="1">
    <source>
        <dbReference type="SAM" id="Phobius"/>
    </source>
</evidence>
<keyword evidence="2" id="KW-1185">Reference proteome</keyword>